<proteinExistence type="predicted"/>
<reference evidence="1" key="1">
    <citation type="journal article" date="2012" name="Nature">
        <title>The oyster genome reveals stress adaptation and complexity of shell formation.</title>
        <authorList>
            <person name="Zhang G."/>
            <person name="Fang X."/>
            <person name="Guo X."/>
            <person name="Li L."/>
            <person name="Luo R."/>
            <person name="Xu F."/>
            <person name="Yang P."/>
            <person name="Zhang L."/>
            <person name="Wang X."/>
            <person name="Qi H."/>
            <person name="Xiong Z."/>
            <person name="Que H."/>
            <person name="Xie Y."/>
            <person name="Holland P.W."/>
            <person name="Paps J."/>
            <person name="Zhu Y."/>
            <person name="Wu F."/>
            <person name="Chen Y."/>
            <person name="Wang J."/>
            <person name="Peng C."/>
            <person name="Meng J."/>
            <person name="Yang L."/>
            <person name="Liu J."/>
            <person name="Wen B."/>
            <person name="Zhang N."/>
            <person name="Huang Z."/>
            <person name="Zhu Q."/>
            <person name="Feng Y."/>
            <person name="Mount A."/>
            <person name="Hedgecock D."/>
            <person name="Xu Z."/>
            <person name="Liu Y."/>
            <person name="Domazet-Loso T."/>
            <person name="Du Y."/>
            <person name="Sun X."/>
            <person name="Zhang S."/>
            <person name="Liu B."/>
            <person name="Cheng P."/>
            <person name="Jiang X."/>
            <person name="Li J."/>
            <person name="Fan D."/>
            <person name="Wang W."/>
            <person name="Fu W."/>
            <person name="Wang T."/>
            <person name="Wang B."/>
            <person name="Zhang J."/>
            <person name="Peng Z."/>
            <person name="Li Y."/>
            <person name="Li N."/>
            <person name="Wang J."/>
            <person name="Chen M."/>
            <person name="He Y."/>
            <person name="Tan F."/>
            <person name="Song X."/>
            <person name="Zheng Q."/>
            <person name="Huang R."/>
            <person name="Yang H."/>
            <person name="Du X."/>
            <person name="Chen L."/>
            <person name="Yang M."/>
            <person name="Gaffney P.M."/>
            <person name="Wang S."/>
            <person name="Luo L."/>
            <person name="She Z."/>
            <person name="Ming Y."/>
            <person name="Huang W."/>
            <person name="Zhang S."/>
            <person name="Huang B."/>
            <person name="Zhang Y."/>
            <person name="Qu T."/>
            <person name="Ni P."/>
            <person name="Miao G."/>
            <person name="Wang J."/>
            <person name="Wang Q."/>
            <person name="Steinberg C.E."/>
            <person name="Wang H."/>
            <person name="Li N."/>
            <person name="Qian L."/>
            <person name="Zhang G."/>
            <person name="Li Y."/>
            <person name="Yang H."/>
            <person name="Liu X."/>
            <person name="Wang J."/>
            <person name="Yin Y."/>
            <person name="Wang J."/>
        </authorList>
    </citation>
    <scope>NUCLEOTIDE SEQUENCE [LARGE SCALE GENOMIC DNA]</scope>
    <source>
        <strain evidence="1">05x7-T-G4-1.051#20</strain>
    </source>
</reference>
<gene>
    <name evidence="1" type="ORF">CGI_10001469</name>
</gene>
<sequence>MNLVGNVIKYCEVRIMKRNLVRRKLEYTAPIWIPRQQKIQQKLIEQVQSNAARFGNNKPYNSDKLDRVTSMMQNLKWNAPEDRRI</sequence>
<accession>K1PFW5</accession>
<dbReference type="EMBL" id="JH816326">
    <property type="protein sequence ID" value="EKC22792.1"/>
    <property type="molecule type" value="Genomic_DNA"/>
</dbReference>
<dbReference type="InParanoid" id="K1PFW5"/>
<dbReference type="AlphaFoldDB" id="K1PFW5"/>
<name>K1PFW5_MAGGI</name>
<organism evidence="1">
    <name type="scientific">Magallana gigas</name>
    <name type="common">Pacific oyster</name>
    <name type="synonym">Crassostrea gigas</name>
    <dbReference type="NCBI Taxonomy" id="29159"/>
    <lineage>
        <taxon>Eukaryota</taxon>
        <taxon>Metazoa</taxon>
        <taxon>Spiralia</taxon>
        <taxon>Lophotrochozoa</taxon>
        <taxon>Mollusca</taxon>
        <taxon>Bivalvia</taxon>
        <taxon>Autobranchia</taxon>
        <taxon>Pteriomorphia</taxon>
        <taxon>Ostreida</taxon>
        <taxon>Ostreoidea</taxon>
        <taxon>Ostreidae</taxon>
        <taxon>Magallana</taxon>
    </lineage>
</organism>
<dbReference type="HOGENOM" id="CLU_2514851_0_0_1"/>
<protein>
    <submittedName>
        <fullName evidence="1">Uncharacterized protein</fullName>
    </submittedName>
</protein>
<evidence type="ECO:0000313" key="1">
    <source>
        <dbReference type="EMBL" id="EKC22792.1"/>
    </source>
</evidence>